<protein>
    <submittedName>
        <fullName evidence="6">ATP-grasp domain-containing protein</fullName>
    </submittedName>
</protein>
<feature type="domain" description="ATP-grasp" evidence="5">
    <location>
        <begin position="105"/>
        <end position="321"/>
    </location>
</feature>
<dbReference type="PANTHER" id="PTHR43585">
    <property type="entry name" value="FUMIPYRROLE BIOSYNTHESIS PROTEIN C"/>
    <property type="match status" value="1"/>
</dbReference>
<evidence type="ECO:0000256" key="3">
    <source>
        <dbReference type="ARBA" id="ARBA00022840"/>
    </source>
</evidence>
<reference evidence="6 7" key="1">
    <citation type="submission" date="2023-03" db="EMBL/GenBank/DDBJ databases">
        <title>Halomonas sp. nov., isolated from Korean tranditional fermented seafood 'Jeotgal'.</title>
        <authorList>
            <person name="Kim B."/>
            <person name="Shin N.-R."/>
        </authorList>
    </citation>
    <scope>NUCLEOTIDE SEQUENCE [LARGE SCALE GENOMIC DNA]</scope>
    <source>
        <strain evidence="6 7">SG2L-4</strain>
    </source>
</reference>
<evidence type="ECO:0000259" key="5">
    <source>
        <dbReference type="PROSITE" id="PS50975"/>
    </source>
</evidence>
<dbReference type="InterPro" id="IPR011761">
    <property type="entry name" value="ATP-grasp"/>
</dbReference>
<dbReference type="Proteomes" id="UP001301869">
    <property type="component" value="Chromosome"/>
</dbReference>
<keyword evidence="3 4" id="KW-0067">ATP-binding</keyword>
<proteinExistence type="predicted"/>
<dbReference type="RefSeq" id="WP_311883554.1">
    <property type="nucleotide sequence ID" value="NZ_CP119391.1"/>
</dbReference>
<evidence type="ECO:0000256" key="2">
    <source>
        <dbReference type="ARBA" id="ARBA00022741"/>
    </source>
</evidence>
<sequence length="432" mass="48678">MKNVFVVGLDPFNRRLLEALPQAHGVRFHALLDFDEVRGRNEYPVEALLARCERRLAHFDGSIDAFMGFLDFPVSLMLPLLCQRYGTAGPSFESMLRCEHKLWSRMLQQEVIADNIPHFVGFDPHDEQPLSDPGLSPPFWIKPIKSFQSYLAFLIHDQASLAAGIQEMRRSIAHLADPFNQLLDRITLPEALAQQRDAVAIAEGQLSGSQHTVEGYVFNGEVTVYGVVDSIQEADSSSFHRYEYPSRLPAAVQARMARICERLMPHLGYDYGAFNVEFFHEQDDDHLWLLEVNSRHSQSHAYLFQQLHGAAHHQVALELALGQRPAFPALDPEAGVAAKFMLRTRTDAFITGVPTLRERAALTERFPDAHLEVLVQPGQRLSDLAAQDSYSYEVADLYLSAKDAEALDDAYRVAVDALTFRVAQEVERPLIV</sequence>
<evidence type="ECO:0000256" key="1">
    <source>
        <dbReference type="ARBA" id="ARBA00022598"/>
    </source>
</evidence>
<name>A0ABY9Z001_9GAMM</name>
<evidence type="ECO:0000256" key="4">
    <source>
        <dbReference type="PROSITE-ProRule" id="PRU00409"/>
    </source>
</evidence>
<gene>
    <name evidence="6" type="ORF">P1P91_14600</name>
</gene>
<dbReference type="Gene3D" id="3.30.470.20">
    <property type="entry name" value="ATP-grasp fold, B domain"/>
    <property type="match status" value="1"/>
</dbReference>
<keyword evidence="7" id="KW-1185">Reference proteome</keyword>
<dbReference type="InterPro" id="IPR052032">
    <property type="entry name" value="ATP-dep_AA_Ligase"/>
</dbReference>
<dbReference type="InterPro" id="IPR003135">
    <property type="entry name" value="ATP-grasp_carboxylate-amine"/>
</dbReference>
<dbReference type="Pfam" id="PF02222">
    <property type="entry name" value="ATP-grasp"/>
    <property type="match status" value="1"/>
</dbReference>
<accession>A0ABY9Z001</accession>
<evidence type="ECO:0000313" key="6">
    <source>
        <dbReference type="EMBL" id="WNK20030.1"/>
    </source>
</evidence>
<dbReference type="PANTHER" id="PTHR43585:SF2">
    <property type="entry name" value="ATP-GRASP ENZYME FSQD"/>
    <property type="match status" value="1"/>
</dbReference>
<organism evidence="6 7">
    <name type="scientific">Halomonas piscis</name>
    <dbReference type="NCBI Taxonomy" id="3031727"/>
    <lineage>
        <taxon>Bacteria</taxon>
        <taxon>Pseudomonadati</taxon>
        <taxon>Pseudomonadota</taxon>
        <taxon>Gammaproteobacteria</taxon>
        <taxon>Oceanospirillales</taxon>
        <taxon>Halomonadaceae</taxon>
        <taxon>Halomonas</taxon>
    </lineage>
</organism>
<dbReference type="PROSITE" id="PS50975">
    <property type="entry name" value="ATP_GRASP"/>
    <property type="match status" value="1"/>
</dbReference>
<dbReference type="EMBL" id="CP119391">
    <property type="protein sequence ID" value="WNK20030.1"/>
    <property type="molecule type" value="Genomic_DNA"/>
</dbReference>
<keyword evidence="2 4" id="KW-0547">Nucleotide-binding</keyword>
<evidence type="ECO:0000313" key="7">
    <source>
        <dbReference type="Proteomes" id="UP001301869"/>
    </source>
</evidence>
<dbReference type="SUPFAM" id="SSF56059">
    <property type="entry name" value="Glutathione synthetase ATP-binding domain-like"/>
    <property type="match status" value="1"/>
</dbReference>
<keyword evidence="1" id="KW-0436">Ligase</keyword>